<evidence type="ECO:0000256" key="3">
    <source>
        <dbReference type="ARBA" id="ARBA00022603"/>
    </source>
</evidence>
<evidence type="ECO:0000256" key="5">
    <source>
        <dbReference type="ARBA" id="ARBA00022691"/>
    </source>
</evidence>
<evidence type="ECO:0000256" key="1">
    <source>
        <dbReference type="ARBA" id="ARBA00004123"/>
    </source>
</evidence>
<accession>A0A7S1U6A6</accession>
<dbReference type="CDD" id="cd10518">
    <property type="entry name" value="SET_SETD1-like"/>
    <property type="match status" value="1"/>
</dbReference>
<dbReference type="SMART" id="SM00317">
    <property type="entry name" value="SET"/>
    <property type="match status" value="1"/>
</dbReference>
<dbReference type="SUPFAM" id="SSF82199">
    <property type="entry name" value="SET domain"/>
    <property type="match status" value="1"/>
</dbReference>
<dbReference type="InterPro" id="IPR003616">
    <property type="entry name" value="Post-SET_dom"/>
</dbReference>
<feature type="domain" description="SET" evidence="11">
    <location>
        <begin position="6"/>
        <end position="124"/>
    </location>
</feature>
<protein>
    <recommendedName>
        <fullName evidence="2">[histone H3]-lysine(4) N-trimethyltransferase</fullName>
        <ecNumber evidence="2">2.1.1.354</ecNumber>
    </recommendedName>
</protein>
<comment type="catalytic activity">
    <reaction evidence="9">
        <text>N(6)-methyl-L-lysyl(4)-[histone H3] + S-adenosyl-L-methionine = N(6),N(6)-dimethyl-L-lysyl(4)-[histone H3] + S-adenosyl-L-homocysteine + H(+)</text>
        <dbReference type="Rhea" id="RHEA:60268"/>
        <dbReference type="Rhea" id="RHEA-COMP:15540"/>
        <dbReference type="Rhea" id="RHEA-COMP:15543"/>
        <dbReference type="ChEBI" id="CHEBI:15378"/>
        <dbReference type="ChEBI" id="CHEBI:57856"/>
        <dbReference type="ChEBI" id="CHEBI:59789"/>
        <dbReference type="ChEBI" id="CHEBI:61929"/>
        <dbReference type="ChEBI" id="CHEBI:61976"/>
    </reaction>
</comment>
<name>A0A7S1U6A6_9STRA</name>
<dbReference type="Gene3D" id="2.170.270.10">
    <property type="entry name" value="SET domain"/>
    <property type="match status" value="1"/>
</dbReference>
<keyword evidence="5" id="KW-0949">S-adenosyl-L-methionine</keyword>
<dbReference type="EMBL" id="HBGJ01025461">
    <property type="protein sequence ID" value="CAD9257864.1"/>
    <property type="molecule type" value="Transcribed_RNA"/>
</dbReference>
<sequence>MKARGTPFTLRRSAIHGWGLFARRTFESGEMMVEYLGETIGNAVGDAREAFYEEVGIGSCYLFRLGRDEILDATRSGGPARFINHCCDPNADALVVDTGAGGRKIVICARRDVMAGEEITYDYKFASEDGKLCCNCGAPNCRGAMN</sequence>
<dbReference type="PROSITE" id="PS50280">
    <property type="entry name" value="SET"/>
    <property type="match status" value="1"/>
</dbReference>
<dbReference type="PROSITE" id="PS50868">
    <property type="entry name" value="POST_SET"/>
    <property type="match status" value="1"/>
</dbReference>
<evidence type="ECO:0000256" key="7">
    <source>
        <dbReference type="ARBA" id="ARBA00023242"/>
    </source>
</evidence>
<evidence type="ECO:0000256" key="2">
    <source>
        <dbReference type="ARBA" id="ARBA00012182"/>
    </source>
</evidence>
<evidence type="ECO:0000256" key="9">
    <source>
        <dbReference type="ARBA" id="ARBA00047583"/>
    </source>
</evidence>
<evidence type="ECO:0000256" key="10">
    <source>
        <dbReference type="ARBA" id="ARBA00049129"/>
    </source>
</evidence>
<dbReference type="InterPro" id="IPR046341">
    <property type="entry name" value="SET_dom_sf"/>
</dbReference>
<keyword evidence="3" id="KW-0489">Methyltransferase</keyword>
<keyword evidence="7" id="KW-0539">Nucleus</keyword>
<dbReference type="GO" id="GO:0140999">
    <property type="term" value="F:histone H3K4 trimethyltransferase activity"/>
    <property type="evidence" value="ECO:0007669"/>
    <property type="project" value="UniProtKB-EC"/>
</dbReference>
<evidence type="ECO:0000259" key="11">
    <source>
        <dbReference type="PROSITE" id="PS50280"/>
    </source>
</evidence>
<dbReference type="GO" id="GO:0032259">
    <property type="term" value="P:methylation"/>
    <property type="evidence" value="ECO:0007669"/>
    <property type="project" value="UniProtKB-KW"/>
</dbReference>
<dbReference type="PANTHER" id="PTHR45814:SF2">
    <property type="entry name" value="HISTONE-LYSINE N-METHYLTRANSFERASE SETD1"/>
    <property type="match status" value="1"/>
</dbReference>
<evidence type="ECO:0000313" key="13">
    <source>
        <dbReference type="EMBL" id="CAD9257864.1"/>
    </source>
</evidence>
<gene>
    <name evidence="13" type="ORF">PPAR1163_LOCUS16236</name>
</gene>
<dbReference type="GO" id="GO:0048188">
    <property type="term" value="C:Set1C/COMPASS complex"/>
    <property type="evidence" value="ECO:0007669"/>
    <property type="project" value="TreeGrafter"/>
</dbReference>
<feature type="domain" description="Post-SET" evidence="12">
    <location>
        <begin position="130"/>
        <end position="146"/>
    </location>
</feature>
<evidence type="ECO:0000256" key="6">
    <source>
        <dbReference type="ARBA" id="ARBA00022853"/>
    </source>
</evidence>
<proteinExistence type="predicted"/>
<evidence type="ECO:0000256" key="8">
    <source>
        <dbReference type="ARBA" id="ARBA00047571"/>
    </source>
</evidence>
<evidence type="ECO:0000256" key="4">
    <source>
        <dbReference type="ARBA" id="ARBA00022679"/>
    </source>
</evidence>
<reference evidence="13" key="1">
    <citation type="submission" date="2021-01" db="EMBL/GenBank/DDBJ databases">
        <authorList>
            <person name="Corre E."/>
            <person name="Pelletier E."/>
            <person name="Niang G."/>
            <person name="Scheremetjew M."/>
            <person name="Finn R."/>
            <person name="Kale V."/>
            <person name="Holt S."/>
            <person name="Cochrane G."/>
            <person name="Meng A."/>
            <person name="Brown T."/>
            <person name="Cohen L."/>
        </authorList>
    </citation>
    <scope>NUCLEOTIDE SEQUENCE</scope>
    <source>
        <strain evidence="13">CCMP2877</strain>
    </source>
</reference>
<dbReference type="InterPro" id="IPR001214">
    <property type="entry name" value="SET_dom"/>
</dbReference>
<keyword evidence="4" id="KW-0808">Transferase</keyword>
<keyword evidence="6" id="KW-0156">Chromatin regulator</keyword>
<comment type="catalytic activity">
    <reaction evidence="8">
        <text>L-lysyl(4)-[histone H3] + 3 S-adenosyl-L-methionine = N(6),N(6),N(6)-trimethyl-L-lysyl(4)-[histone H3] + 3 S-adenosyl-L-homocysteine + 3 H(+)</text>
        <dbReference type="Rhea" id="RHEA:60260"/>
        <dbReference type="Rhea" id="RHEA-COMP:15537"/>
        <dbReference type="Rhea" id="RHEA-COMP:15547"/>
        <dbReference type="ChEBI" id="CHEBI:15378"/>
        <dbReference type="ChEBI" id="CHEBI:29969"/>
        <dbReference type="ChEBI" id="CHEBI:57856"/>
        <dbReference type="ChEBI" id="CHEBI:59789"/>
        <dbReference type="ChEBI" id="CHEBI:61961"/>
        <dbReference type="EC" id="2.1.1.354"/>
    </reaction>
</comment>
<dbReference type="InterPro" id="IPR044570">
    <property type="entry name" value="Set1-like"/>
</dbReference>
<dbReference type="AlphaFoldDB" id="A0A7S1U6A6"/>
<dbReference type="PANTHER" id="PTHR45814">
    <property type="entry name" value="HISTONE-LYSINE N-METHYLTRANSFERASE SETD1"/>
    <property type="match status" value="1"/>
</dbReference>
<comment type="catalytic activity">
    <reaction evidence="10">
        <text>N(6),N(6)-dimethyl-L-lysyl(4)-[histone H3] + S-adenosyl-L-methionine = N(6),N(6),N(6)-trimethyl-L-lysyl(4)-[histone H3] + S-adenosyl-L-homocysteine + H(+)</text>
        <dbReference type="Rhea" id="RHEA:60272"/>
        <dbReference type="Rhea" id="RHEA-COMP:15537"/>
        <dbReference type="Rhea" id="RHEA-COMP:15540"/>
        <dbReference type="ChEBI" id="CHEBI:15378"/>
        <dbReference type="ChEBI" id="CHEBI:57856"/>
        <dbReference type="ChEBI" id="CHEBI:59789"/>
        <dbReference type="ChEBI" id="CHEBI:61961"/>
        <dbReference type="ChEBI" id="CHEBI:61976"/>
    </reaction>
</comment>
<organism evidence="13">
    <name type="scientific">Phaeomonas parva</name>
    <dbReference type="NCBI Taxonomy" id="124430"/>
    <lineage>
        <taxon>Eukaryota</taxon>
        <taxon>Sar</taxon>
        <taxon>Stramenopiles</taxon>
        <taxon>Ochrophyta</taxon>
        <taxon>Pinguiophyceae</taxon>
        <taxon>Pinguiochrysidales</taxon>
        <taxon>Pinguiochrysidaceae</taxon>
        <taxon>Phaeomonas</taxon>
    </lineage>
</organism>
<evidence type="ECO:0000259" key="12">
    <source>
        <dbReference type="PROSITE" id="PS50868"/>
    </source>
</evidence>
<dbReference type="Pfam" id="PF00856">
    <property type="entry name" value="SET"/>
    <property type="match status" value="1"/>
</dbReference>
<comment type="subcellular location">
    <subcellularLocation>
        <location evidence="1">Nucleus</location>
    </subcellularLocation>
</comment>
<dbReference type="EC" id="2.1.1.354" evidence="2"/>